<keyword evidence="2" id="KW-1185">Reference proteome</keyword>
<accession>A0AAN4W0H7</accession>
<proteinExistence type="predicted"/>
<dbReference type="PROSITE" id="PS51257">
    <property type="entry name" value="PROKAR_LIPOPROTEIN"/>
    <property type="match status" value="1"/>
</dbReference>
<dbReference type="EMBL" id="BQKE01000002">
    <property type="protein sequence ID" value="GJM63396.1"/>
    <property type="molecule type" value="Genomic_DNA"/>
</dbReference>
<evidence type="ECO:0008006" key="3">
    <source>
        <dbReference type="Google" id="ProtNLM"/>
    </source>
</evidence>
<organism evidence="1 2">
    <name type="scientific">Persicobacter diffluens</name>
    <dbReference type="NCBI Taxonomy" id="981"/>
    <lineage>
        <taxon>Bacteria</taxon>
        <taxon>Pseudomonadati</taxon>
        <taxon>Bacteroidota</taxon>
        <taxon>Cytophagia</taxon>
        <taxon>Cytophagales</taxon>
        <taxon>Persicobacteraceae</taxon>
        <taxon>Persicobacter</taxon>
    </lineage>
</organism>
<protein>
    <recommendedName>
        <fullName evidence="3">DUF4249 domain-containing protein</fullName>
    </recommendedName>
</protein>
<sequence>MKRFLVLFGLLSFSACTNSEEITYNTLTVQAFLYPDAPAEIQLSLLNESDSLPQYADDFHPLLVVGEEEFALEPMGEGKFRSYEVLPTTVGESYHFSLPVWGVSAKSSMPEPLGDWEIPAEDLQKSTITTVSNARAYQRSIEATVYFENPEGLPFFYWLEGPESEQYVFSDLSWVNAESMEGVLTYADSLNIEGRYLEAIGEYQLIMMACNDEFARFYEGGMSQGQLDPNYSNITGGLGVFTAIYPDTVRFSLTLKE</sequence>
<dbReference type="AlphaFoldDB" id="A0AAN4W0H7"/>
<comment type="caution">
    <text evidence="1">The sequence shown here is derived from an EMBL/GenBank/DDBJ whole genome shotgun (WGS) entry which is preliminary data.</text>
</comment>
<evidence type="ECO:0000313" key="1">
    <source>
        <dbReference type="EMBL" id="GJM63396.1"/>
    </source>
</evidence>
<name>A0AAN4W0H7_9BACT</name>
<gene>
    <name evidence="1" type="ORF">PEDI_39480</name>
</gene>
<dbReference type="RefSeq" id="WP_338238565.1">
    <property type="nucleotide sequence ID" value="NZ_BQKE01000002.1"/>
</dbReference>
<reference evidence="1 2" key="1">
    <citation type="submission" date="2021-12" db="EMBL/GenBank/DDBJ databases">
        <title>Genome sequencing of bacteria with rrn-lacking chromosome and rrn-plasmid.</title>
        <authorList>
            <person name="Anda M."/>
            <person name="Iwasaki W."/>
        </authorList>
    </citation>
    <scope>NUCLEOTIDE SEQUENCE [LARGE SCALE GENOMIC DNA]</scope>
    <source>
        <strain evidence="1 2">NBRC 15940</strain>
    </source>
</reference>
<dbReference type="Proteomes" id="UP001310022">
    <property type="component" value="Unassembled WGS sequence"/>
</dbReference>
<evidence type="ECO:0000313" key="2">
    <source>
        <dbReference type="Proteomes" id="UP001310022"/>
    </source>
</evidence>